<dbReference type="EMBL" id="KY684105">
    <property type="protein sequence ID" value="ARF10928.1"/>
    <property type="molecule type" value="Genomic_DNA"/>
</dbReference>
<sequence length="116" mass="14061">MYADFIHGSDDIKFVNKLKSKMFKNDNYEKYNYDNLFNRKNRQYKITKYFEISNKNINGIIYEYIIHILQIIIPCFLALIITYSLILIGIYFIDPRFNLLDSVNGLCIIVRDFWYF</sequence>
<organism evidence="2">
    <name type="scientific">Hokovirus HKV1</name>
    <dbReference type="NCBI Taxonomy" id="1977638"/>
    <lineage>
        <taxon>Viruses</taxon>
        <taxon>Varidnaviria</taxon>
        <taxon>Bamfordvirae</taxon>
        <taxon>Nucleocytoviricota</taxon>
        <taxon>Megaviricetes</taxon>
        <taxon>Imitervirales</taxon>
        <taxon>Mimiviridae</taxon>
        <taxon>Klosneuvirinae</taxon>
        <taxon>Hokovirus</taxon>
    </lineage>
</organism>
<proteinExistence type="predicted"/>
<keyword evidence="1" id="KW-1133">Transmembrane helix</keyword>
<name>A0A1V0SH19_9VIRU</name>
<keyword evidence="1" id="KW-0812">Transmembrane</keyword>
<evidence type="ECO:0000256" key="1">
    <source>
        <dbReference type="SAM" id="Phobius"/>
    </source>
</evidence>
<reference evidence="2" key="1">
    <citation type="journal article" date="2017" name="Science">
        <title>Giant viruses with an expanded complement of translation system components.</title>
        <authorList>
            <person name="Schulz F."/>
            <person name="Yutin N."/>
            <person name="Ivanova N.N."/>
            <person name="Ortega D.R."/>
            <person name="Lee T.K."/>
            <person name="Vierheilig J."/>
            <person name="Daims H."/>
            <person name="Horn M."/>
            <person name="Wagner M."/>
            <person name="Jensen G.J."/>
            <person name="Kyrpides N.C."/>
            <person name="Koonin E.V."/>
            <person name="Woyke T."/>
        </authorList>
    </citation>
    <scope>NUCLEOTIDE SEQUENCE</scope>
    <source>
        <strain evidence="2">HKV1</strain>
    </source>
</reference>
<evidence type="ECO:0000313" key="2">
    <source>
        <dbReference type="EMBL" id="ARF10928.1"/>
    </source>
</evidence>
<protein>
    <submittedName>
        <fullName evidence="2">Uncharacterized protein</fullName>
    </submittedName>
</protein>
<accession>A0A1V0SH19</accession>
<feature type="transmembrane region" description="Helical" evidence="1">
    <location>
        <begin position="64"/>
        <end position="93"/>
    </location>
</feature>
<gene>
    <name evidence="2" type="ORF">Hokovirus_3_201</name>
</gene>
<keyword evidence="1" id="KW-0472">Membrane</keyword>